<sequence length="48" mass="5092">MDMEVVLGMRTMARVALEDGIVGSIDGGLGQGELSDQTHASTKIESRE</sequence>
<organism evidence="2 3">
    <name type="scientific">Rhynchosporium secalis</name>
    <name type="common">Barley scald fungus</name>
    <dbReference type="NCBI Taxonomy" id="38038"/>
    <lineage>
        <taxon>Eukaryota</taxon>
        <taxon>Fungi</taxon>
        <taxon>Dikarya</taxon>
        <taxon>Ascomycota</taxon>
        <taxon>Pezizomycotina</taxon>
        <taxon>Leotiomycetes</taxon>
        <taxon>Helotiales</taxon>
        <taxon>Ploettnerulaceae</taxon>
        <taxon>Rhynchosporium</taxon>
    </lineage>
</organism>
<protein>
    <submittedName>
        <fullName evidence="2">Uncharacterized protein</fullName>
    </submittedName>
</protein>
<name>A0A1E1MTI6_RHYSE</name>
<evidence type="ECO:0000313" key="3">
    <source>
        <dbReference type="Proteomes" id="UP000177625"/>
    </source>
</evidence>
<dbReference type="Proteomes" id="UP000177625">
    <property type="component" value="Unassembled WGS sequence"/>
</dbReference>
<keyword evidence="3" id="KW-1185">Reference proteome</keyword>
<dbReference type="EMBL" id="FJVC01000589">
    <property type="protein sequence ID" value="CZT52394.1"/>
    <property type="molecule type" value="Genomic_DNA"/>
</dbReference>
<feature type="region of interest" description="Disordered" evidence="1">
    <location>
        <begin position="26"/>
        <end position="48"/>
    </location>
</feature>
<dbReference type="AlphaFoldDB" id="A0A1E1MTI6"/>
<gene>
    <name evidence="2" type="ORF">RSE6_13728</name>
</gene>
<accession>A0A1E1MTI6</accession>
<evidence type="ECO:0000313" key="2">
    <source>
        <dbReference type="EMBL" id="CZT52394.1"/>
    </source>
</evidence>
<reference evidence="3" key="1">
    <citation type="submission" date="2016-03" db="EMBL/GenBank/DDBJ databases">
        <authorList>
            <person name="Guldener U."/>
        </authorList>
    </citation>
    <scope>NUCLEOTIDE SEQUENCE [LARGE SCALE GENOMIC DNA]</scope>
</reference>
<evidence type="ECO:0000256" key="1">
    <source>
        <dbReference type="SAM" id="MobiDB-lite"/>
    </source>
</evidence>
<proteinExistence type="predicted"/>